<dbReference type="SUPFAM" id="SSF48452">
    <property type="entry name" value="TPR-like"/>
    <property type="match status" value="1"/>
</dbReference>
<reference evidence="2" key="1">
    <citation type="submission" date="2017-02" db="UniProtKB">
        <authorList>
            <consortium name="WormBaseParasite"/>
        </authorList>
    </citation>
    <scope>IDENTIFICATION</scope>
</reference>
<proteinExistence type="predicted"/>
<dbReference type="AlphaFoldDB" id="A0A0N5CFV7"/>
<evidence type="ECO:0000313" key="2">
    <source>
        <dbReference type="WBParaSite" id="SPAL_0001673900.1"/>
    </source>
</evidence>
<dbReference type="PANTHER" id="PTHR46035:SF1">
    <property type="entry name" value="TETRATRICOPEPTIDE REPEAT PROTEIN 4"/>
    <property type="match status" value="1"/>
</dbReference>
<name>A0A0N5CFV7_STREA</name>
<dbReference type="Proteomes" id="UP000046392">
    <property type="component" value="Unplaced"/>
</dbReference>
<keyword evidence="1" id="KW-1185">Reference proteome</keyword>
<dbReference type="PANTHER" id="PTHR46035">
    <property type="entry name" value="TETRATRICOPEPTIDE REPEAT PROTEIN 4"/>
    <property type="match status" value="1"/>
</dbReference>
<dbReference type="GO" id="GO:0005634">
    <property type="term" value="C:nucleus"/>
    <property type="evidence" value="ECO:0007669"/>
    <property type="project" value="TreeGrafter"/>
</dbReference>
<dbReference type="Gene3D" id="1.25.40.10">
    <property type="entry name" value="Tetratricopeptide repeat domain"/>
    <property type="match status" value="1"/>
</dbReference>
<dbReference type="GO" id="GO:0051879">
    <property type="term" value="F:Hsp90 protein binding"/>
    <property type="evidence" value="ECO:0007669"/>
    <property type="project" value="TreeGrafter"/>
</dbReference>
<dbReference type="WBParaSite" id="SPAL_0001673900.1">
    <property type="protein sequence ID" value="SPAL_0001673900.1"/>
    <property type="gene ID" value="SPAL_0001673900"/>
</dbReference>
<dbReference type="GO" id="GO:0005829">
    <property type="term" value="C:cytosol"/>
    <property type="evidence" value="ECO:0007669"/>
    <property type="project" value="TreeGrafter"/>
</dbReference>
<dbReference type="InterPro" id="IPR019734">
    <property type="entry name" value="TPR_rpt"/>
</dbReference>
<dbReference type="SMART" id="SM00028">
    <property type="entry name" value="TPR"/>
    <property type="match status" value="2"/>
</dbReference>
<dbReference type="GO" id="GO:0030544">
    <property type="term" value="F:Hsp70 protein binding"/>
    <property type="evidence" value="ECO:0007669"/>
    <property type="project" value="TreeGrafter"/>
</dbReference>
<protein>
    <submittedName>
        <fullName evidence="2">TPR_REGION domain-containing protein</fullName>
    </submittedName>
</protein>
<evidence type="ECO:0000313" key="1">
    <source>
        <dbReference type="Proteomes" id="UP000046392"/>
    </source>
</evidence>
<organism evidence="1 2">
    <name type="scientific">Strongyloides papillosus</name>
    <name type="common">Intestinal threadworm</name>
    <dbReference type="NCBI Taxonomy" id="174720"/>
    <lineage>
        <taxon>Eukaryota</taxon>
        <taxon>Metazoa</taxon>
        <taxon>Ecdysozoa</taxon>
        <taxon>Nematoda</taxon>
        <taxon>Chromadorea</taxon>
        <taxon>Rhabditida</taxon>
        <taxon>Tylenchina</taxon>
        <taxon>Panagrolaimomorpha</taxon>
        <taxon>Strongyloidoidea</taxon>
        <taxon>Strongyloididae</taxon>
        <taxon>Strongyloides</taxon>
    </lineage>
</organism>
<dbReference type="InterPro" id="IPR011990">
    <property type="entry name" value="TPR-like_helical_dom_sf"/>
</dbReference>
<sequence>MDSSGNSKKKWTDEERNALAEKMDKELDDFINNLAAQKKDNEKNAPKKEFNYDEWEKDISQHPAFMTKLPEDGNSEYNEYIEAIRALKYDVGDTPEEIILDAEQHKTNGNKHFKLKKYRWACEEYTNGIKLKPNDLELMSKLYGNRAAANYEIGNNRSCQRDCIWALRLDPTNFKCITRMTRSLLNVNKIYEARDWLEKNLEYLKTLDGIKPLPNNWDEDVLSLKEEIGKKVAIKQRDERKERLLMKKKLDENEKYLKAFKKRNLKFVYPTVDLDNVKGFDLESLEVNISQLSTKECVQFDSDSKTLLWPILYQYPEIALTDVMKSSSEETIFELLLETLSQNWLDETPWSIYKFGSIVITFECGKKRGYLFRVNIKEKLSEILSKEELFIKGGLPVFQIYTETYFNNNFIDKGKNYYQPK</sequence>
<dbReference type="GO" id="GO:0006457">
    <property type="term" value="P:protein folding"/>
    <property type="evidence" value="ECO:0007669"/>
    <property type="project" value="TreeGrafter"/>
</dbReference>
<accession>A0A0N5CFV7</accession>
<dbReference type="STRING" id="174720.A0A0N5CFV7"/>